<dbReference type="RefSeq" id="WP_278012129.1">
    <property type="nucleotide sequence ID" value="NZ_CP121208.1"/>
</dbReference>
<organism evidence="1 2">
    <name type="scientific">Arcanobacterium canis</name>
    <dbReference type="NCBI Taxonomy" id="999183"/>
    <lineage>
        <taxon>Bacteria</taxon>
        <taxon>Bacillati</taxon>
        <taxon>Actinomycetota</taxon>
        <taxon>Actinomycetes</taxon>
        <taxon>Actinomycetales</taxon>
        <taxon>Actinomycetaceae</taxon>
        <taxon>Arcanobacterium</taxon>
    </lineage>
</organism>
<evidence type="ECO:0008006" key="3">
    <source>
        <dbReference type="Google" id="ProtNLM"/>
    </source>
</evidence>
<dbReference type="Proteomes" id="UP001215216">
    <property type="component" value="Chromosome"/>
</dbReference>
<reference evidence="1 2" key="1">
    <citation type="submission" date="2023-03" db="EMBL/GenBank/DDBJ databases">
        <title>Complete genome of Arcanobacterium canis strain DSM 25104 isolated in 2010 from a canine otitis externa in Germany.</title>
        <authorList>
            <person name="Borowiak M."/>
            <person name="Kreitlow A."/>
            <person name="Malorny B."/>
            <person name="Laemmler C."/>
            <person name="Prenger-Berninghoff E."/>
            <person name="Ploetz M."/>
            <person name="Abdulmawjood A."/>
        </authorList>
    </citation>
    <scope>NUCLEOTIDE SEQUENCE [LARGE SCALE GENOMIC DNA]</scope>
    <source>
        <strain evidence="1 2">DSM 25104</strain>
    </source>
</reference>
<evidence type="ECO:0000313" key="2">
    <source>
        <dbReference type="Proteomes" id="UP001215216"/>
    </source>
</evidence>
<dbReference type="EMBL" id="CP121208">
    <property type="protein sequence ID" value="WFM82703.1"/>
    <property type="molecule type" value="Genomic_DNA"/>
</dbReference>
<proteinExistence type="predicted"/>
<accession>A0ABY8FW02</accession>
<protein>
    <recommendedName>
        <fullName evidence="3">DNA-binding protein</fullName>
    </recommendedName>
</protein>
<gene>
    <name evidence="1" type="ORF">P7079_04660</name>
</gene>
<name>A0ABY8FW02_9ACTO</name>
<sequence>MAKRRINVRGSVISVTYPGTSHAPNVTVSLQVGNVVLRLVFMSRRQLHAIDIGQSLNVRGNLVTVEGVPTLFNPSYSILPEEA</sequence>
<keyword evidence="2" id="KW-1185">Reference proteome</keyword>
<evidence type="ECO:0000313" key="1">
    <source>
        <dbReference type="EMBL" id="WFM82703.1"/>
    </source>
</evidence>